<dbReference type="GO" id="GO:0051301">
    <property type="term" value="P:cell division"/>
    <property type="evidence" value="ECO:0007669"/>
    <property type="project" value="UniProtKB-KW"/>
</dbReference>
<dbReference type="EMBL" id="JXNU01000003">
    <property type="protein sequence ID" value="KKF35966.1"/>
    <property type="molecule type" value="Genomic_DNA"/>
</dbReference>
<keyword evidence="3" id="KW-1185">Reference proteome</keyword>
<name>A0A0M2KGC2_9GAMM</name>
<organism evidence="2 3">
    <name type="scientific">Erwinia tracheiphila</name>
    <dbReference type="NCBI Taxonomy" id="65700"/>
    <lineage>
        <taxon>Bacteria</taxon>
        <taxon>Pseudomonadati</taxon>
        <taxon>Pseudomonadota</taxon>
        <taxon>Gammaproteobacteria</taxon>
        <taxon>Enterobacterales</taxon>
        <taxon>Erwiniaceae</taxon>
        <taxon>Erwinia</taxon>
    </lineage>
</organism>
<comment type="caution">
    <text evidence="2">The sequence shown here is derived from an EMBL/GenBank/DDBJ whole genome shotgun (WGS) entry which is preliminary data.</text>
</comment>
<keyword evidence="2" id="KW-0131">Cell cycle</keyword>
<protein>
    <submittedName>
        <fullName evidence="2">Cell division protein FtsZ</fullName>
    </submittedName>
</protein>
<accession>A0A0M2KGC2</accession>
<dbReference type="RefSeq" id="WP_016192097.1">
    <property type="nucleotide sequence ID" value="NZ_CP089932.1"/>
</dbReference>
<evidence type="ECO:0000313" key="3">
    <source>
        <dbReference type="Proteomes" id="UP000033924"/>
    </source>
</evidence>
<reference evidence="2 3" key="1">
    <citation type="submission" date="2015-01" db="EMBL/GenBank/DDBJ databases">
        <title>Erwinia tracheiphila.</title>
        <authorList>
            <person name="Shapiro L.R."/>
        </authorList>
    </citation>
    <scope>NUCLEOTIDE SEQUENCE [LARGE SCALE GENOMIC DNA]</scope>
    <source>
        <strain evidence="2 3">BuffGH</strain>
    </source>
</reference>
<evidence type="ECO:0000313" key="1">
    <source>
        <dbReference type="EMBL" id="KKF35633.1"/>
    </source>
</evidence>
<evidence type="ECO:0000313" key="2">
    <source>
        <dbReference type="EMBL" id="KKF35966.1"/>
    </source>
</evidence>
<dbReference type="PATRIC" id="fig|65700.7.peg.2434"/>
<sequence>MYGTALMPRHAVVPGTMIKHKGKYWRASANLEKGLYALTPSEVTRINSDTIEVMLNQRGLPLIN</sequence>
<gene>
    <name evidence="1" type="ORF">SY86_09660</name>
    <name evidence="2" type="ORF">SY86_11870</name>
</gene>
<keyword evidence="2" id="KW-0132">Cell division</keyword>
<dbReference type="AlphaFoldDB" id="A0A0M2KGC2"/>
<proteinExistence type="predicted"/>
<dbReference type="Proteomes" id="UP000033924">
    <property type="component" value="Unassembled WGS sequence"/>
</dbReference>
<dbReference type="EMBL" id="JXNU01000003">
    <property type="protein sequence ID" value="KKF35633.1"/>
    <property type="molecule type" value="Genomic_DNA"/>
</dbReference>